<dbReference type="HOGENOM" id="CLU_3013420_0_0_6"/>
<proteinExistence type="predicted"/>
<protein>
    <submittedName>
        <fullName evidence="1">Uncharacterized protein</fullName>
    </submittedName>
</protein>
<gene>
    <name evidence="1" type="ordered locus">y1327</name>
</gene>
<dbReference type="KEGG" id="ypk:y1327"/>
<dbReference type="DNASU" id="1146275"/>
<organism evidence="1 2">
    <name type="scientific">Yersinia pestis</name>
    <dbReference type="NCBI Taxonomy" id="632"/>
    <lineage>
        <taxon>Bacteria</taxon>
        <taxon>Pseudomonadati</taxon>
        <taxon>Pseudomonadota</taxon>
        <taxon>Gammaproteobacteria</taxon>
        <taxon>Enterobacterales</taxon>
        <taxon>Yersiniaceae</taxon>
        <taxon>Yersinia</taxon>
    </lineage>
</organism>
<reference evidence="1 2" key="1">
    <citation type="journal article" date="2002" name="J. Bacteriol.">
        <title>Genome sequence of Yersinia pestis KIM.</title>
        <authorList>
            <person name="Deng W."/>
            <person name="Burland V."/>
            <person name="Plunkett G.III."/>
            <person name="Boutin A."/>
            <person name="Mayhew G.F."/>
            <person name="Liss P."/>
            <person name="Perna N.T."/>
            <person name="Rose D.J."/>
            <person name="Mau B."/>
            <person name="Zhou S."/>
            <person name="Schwartz D.C."/>
            <person name="Fetherston J.D."/>
            <person name="Lindler L.E."/>
            <person name="Brubaker R.R."/>
            <person name="Plana G.V."/>
            <person name="Straley S.C."/>
            <person name="McDonough K.A."/>
            <person name="Nilles M.L."/>
            <person name="Matson J.S."/>
            <person name="Blattner F.R."/>
            <person name="Perry R.D."/>
        </authorList>
    </citation>
    <scope>NUCLEOTIDE SEQUENCE [LARGE SCALE GENOMIC DNA]</scope>
    <source>
        <strain evidence="2">KIM10+ / Biovar Mediaevalis</strain>
    </source>
</reference>
<dbReference type="EMBL" id="AE009952">
    <property type="protein sequence ID" value="AAM84901.1"/>
    <property type="molecule type" value="Genomic_DNA"/>
</dbReference>
<dbReference type="Proteomes" id="UP000002490">
    <property type="component" value="Chromosome"/>
</dbReference>
<accession>Q8CLH5</accession>
<name>Q8CLH5_YERPE</name>
<dbReference type="AlphaFoldDB" id="Q8CLH5"/>
<evidence type="ECO:0000313" key="1">
    <source>
        <dbReference type="EMBL" id="AAM84901.1"/>
    </source>
</evidence>
<evidence type="ECO:0000313" key="2">
    <source>
        <dbReference type="Proteomes" id="UP000002490"/>
    </source>
</evidence>
<sequence length="56" mass="6066">MDQTESFIESAPINLIIIVGTGIKFQMVETLDFASNLGYILPGSRKIDPVKLANGV</sequence>